<dbReference type="CDD" id="cd03363">
    <property type="entry name" value="TOPRIM_TopoIA_TopoI"/>
    <property type="match status" value="1"/>
</dbReference>
<gene>
    <name evidence="8 12" type="primary">topA</name>
    <name evidence="12" type="ORF">Q7514_27325</name>
</gene>
<dbReference type="Gene3D" id="1.10.460.10">
    <property type="entry name" value="Topoisomerase I, domain 2"/>
    <property type="match status" value="1"/>
</dbReference>
<feature type="site" description="Interaction with DNA" evidence="8">
    <location>
        <position position="166"/>
    </location>
</feature>
<feature type="domain" description="Toprim" evidence="10">
    <location>
        <begin position="16"/>
        <end position="140"/>
    </location>
</feature>
<dbReference type="PANTHER" id="PTHR42785:SF1">
    <property type="entry name" value="DNA TOPOISOMERASE"/>
    <property type="match status" value="1"/>
</dbReference>
<dbReference type="Gene3D" id="1.10.290.10">
    <property type="entry name" value="Topoisomerase I, domain 4"/>
    <property type="match status" value="1"/>
</dbReference>
<dbReference type="EC" id="5.6.2.1" evidence="8"/>
<feature type="site" description="Interaction with DNA" evidence="8">
    <location>
        <position position="174"/>
    </location>
</feature>
<evidence type="ECO:0000256" key="5">
    <source>
        <dbReference type="ARBA" id="ARBA00023029"/>
    </source>
</evidence>
<accession>A0ABU7LJZ9</accession>
<feature type="compositionally biased region" description="Basic residues" evidence="9">
    <location>
        <begin position="765"/>
        <end position="780"/>
    </location>
</feature>
<evidence type="ECO:0000256" key="9">
    <source>
        <dbReference type="SAM" id="MobiDB-lite"/>
    </source>
</evidence>
<dbReference type="InterPro" id="IPR023406">
    <property type="entry name" value="Topo_IA_AS"/>
</dbReference>
<feature type="site" description="Interaction with DNA" evidence="8">
    <location>
        <position position="181"/>
    </location>
</feature>
<dbReference type="Gene3D" id="2.70.20.10">
    <property type="entry name" value="Topoisomerase I, domain 3"/>
    <property type="match status" value="1"/>
</dbReference>
<dbReference type="InterPro" id="IPR003602">
    <property type="entry name" value="Topo_IA_DNA-bd_dom"/>
</dbReference>
<keyword evidence="6 8" id="KW-0238">DNA-binding</keyword>
<dbReference type="SMART" id="SM00437">
    <property type="entry name" value="TOP1Ac"/>
    <property type="match status" value="1"/>
</dbReference>
<evidence type="ECO:0000256" key="8">
    <source>
        <dbReference type="HAMAP-Rule" id="MF_00952"/>
    </source>
</evidence>
<dbReference type="SMART" id="SM00436">
    <property type="entry name" value="TOP1Bc"/>
    <property type="match status" value="1"/>
</dbReference>
<dbReference type="InterPro" id="IPR013824">
    <property type="entry name" value="Topo_IA_cen_sub1"/>
</dbReference>
<evidence type="ECO:0000313" key="13">
    <source>
        <dbReference type="Proteomes" id="UP001336020"/>
    </source>
</evidence>
<dbReference type="EMBL" id="JAUTXY010000017">
    <property type="protein sequence ID" value="MEE2061242.1"/>
    <property type="molecule type" value="Genomic_DNA"/>
</dbReference>
<comment type="subunit">
    <text evidence="8">Monomer.</text>
</comment>
<dbReference type="InterPro" id="IPR025589">
    <property type="entry name" value="Toprim_C_rpt"/>
</dbReference>
<dbReference type="InterPro" id="IPR013497">
    <property type="entry name" value="Topo_IA_cen"/>
</dbReference>
<feature type="site" description="Interaction with DNA" evidence="8">
    <location>
        <position position="338"/>
    </location>
</feature>
<dbReference type="PROSITE" id="PS00396">
    <property type="entry name" value="TOPO_IA_1"/>
    <property type="match status" value="1"/>
</dbReference>
<dbReference type="Gene3D" id="3.40.50.140">
    <property type="match status" value="1"/>
</dbReference>
<feature type="site" description="Interaction with DNA" evidence="8">
    <location>
        <position position="539"/>
    </location>
</feature>
<evidence type="ECO:0000259" key="10">
    <source>
        <dbReference type="PROSITE" id="PS50880"/>
    </source>
</evidence>
<dbReference type="Proteomes" id="UP001336020">
    <property type="component" value="Unassembled WGS sequence"/>
</dbReference>
<dbReference type="PROSITE" id="PS52039">
    <property type="entry name" value="TOPO_IA_2"/>
    <property type="match status" value="1"/>
</dbReference>
<dbReference type="Pfam" id="PF01131">
    <property type="entry name" value="Topoisom_bac"/>
    <property type="match status" value="1"/>
</dbReference>
<keyword evidence="3" id="KW-0479">Metal-binding</keyword>
<evidence type="ECO:0000256" key="2">
    <source>
        <dbReference type="ARBA" id="ARBA00009446"/>
    </source>
</evidence>
<evidence type="ECO:0000256" key="3">
    <source>
        <dbReference type="ARBA" id="ARBA00022723"/>
    </source>
</evidence>
<keyword evidence="4" id="KW-0460">Magnesium</keyword>
<dbReference type="InterPro" id="IPR028612">
    <property type="entry name" value="Topoisom_1_IA"/>
</dbReference>
<dbReference type="InterPro" id="IPR006171">
    <property type="entry name" value="TOPRIM_dom"/>
</dbReference>
<feature type="region of interest" description="Interaction with DNA" evidence="8">
    <location>
        <begin position="189"/>
        <end position="194"/>
    </location>
</feature>
<dbReference type="PROSITE" id="PS50880">
    <property type="entry name" value="TOPRIM"/>
    <property type="match status" value="1"/>
</dbReference>
<organism evidence="12 13">
    <name type="scientific">Rhodococcus artemisiae</name>
    <dbReference type="NCBI Taxonomy" id="714159"/>
    <lineage>
        <taxon>Bacteria</taxon>
        <taxon>Bacillati</taxon>
        <taxon>Actinomycetota</taxon>
        <taxon>Actinomycetes</taxon>
        <taxon>Mycobacteriales</taxon>
        <taxon>Nocardiaceae</taxon>
        <taxon>Rhodococcus</taxon>
    </lineage>
</organism>
<sequence>MAARDKGTSDNASGTRRLVIVESPTKAKKIAPYLGRNYVVEASVGHIRDLPRGAADVPAKYKGESWARLGVDVDHDFEPLYVVSPEKKSKVTELKSLLKDADELYLATDPDREGEAIAWHLLETLKPKVPVRRMVFHEITEPAIRAAAENTRELDNDLVDAQETRRILDRLYGYEVSPVLWKKVMPRLSAGRVQSVATRVIVRRERERMAFKSAEYWDIAATMDAGADASPRSFGARLVNVDGSRVAAGRDFGPDGALKTDGVVVLDEAYARRLADALSGVALTVSSAESKPYTRKPYAPFMTSTLQQEAGRKLRFSSERTMRIAQRLYENGYITYMRTDSTTLSESAIAAARSQATQLYGAEYVHATPRQYTRKVKNAQEAHEAIRPAGDVFATPGELHARLDTDEFKLYELIWQRTVASQMADARGTTLTLRIAGTAGTGEVCTFSSSGRTITFAGFLKAYVESVDEEAGGQSDDAESRLPNLSEGAAVTATKLDPDGHSTNPPARFTEASLIKTLEELGIGRPSTYASIIKTILDRGYVYKRGSALVPSWVAFSVIGLLEAHFAQLVDYDFTAGMEDDLDEIAAGQEQRSAWLSRFYFGGEHGDEDSVARKGGLKKLVGQNLEDIDAREINSIRLFDDAEGREIHVRVGRFGPYLERMVVDPDNPDGDLISQRANLPEDLPPDELTLEYAEKLFSTPQEGRVLGVDPATGHEIVAREGRFGPYVTELLPEPKPEPEPEPDVTPVPVEELTSGGATKTATKTAAKKAAKKAPAKKAAKKATGPKPRTASLLKTMELSSVTLDDALRLLSLPRVVGVDPESGDEITAQNGRYGPYLKKGTDSRSLATEEQMFTVTLEEALKIYSEPKRRGRQAAAVPPLRELGVDPVSEKPMVIKDGRFGPYVTDGETNASLRKGDEVGTITDERASELLADRRARGPAKKTTKKAAKKAPAKKTAAKKTAAKKAVAKKTGAKKAPAKKTATEETTD</sequence>
<protein>
    <recommendedName>
        <fullName evidence="8">DNA topoisomerase 1</fullName>
        <ecNumber evidence="8">5.6.2.1</ecNumber>
    </recommendedName>
    <alternativeName>
        <fullName evidence="8">DNA topoisomerase I</fullName>
    </alternativeName>
</protein>
<comment type="function">
    <text evidence="8">Releases the supercoiling and torsional tension of DNA, which is introduced during the DNA replication and transcription, by transiently cleaving and rejoining one strand of the DNA duplex. Introduces a single-strand break via transesterification at a target site in duplex DNA. The scissile phosphodiester is attacked by the catalytic tyrosine of the enzyme, resulting in the formation of a DNA-(5'-phosphotyrosyl)-enzyme intermediate and the expulsion of a 3'-OH DNA strand. The free DNA strand then undergoes passage around the unbroken strand, thus removing DNA supercoils. Finally, in the religation step, the DNA 3'-OH attacks the covalent intermediate to expel the active-site tyrosine and restore the DNA phosphodiester backbone.</text>
</comment>
<feature type="region of interest" description="Disordered" evidence="9">
    <location>
        <begin position="897"/>
        <end position="988"/>
    </location>
</feature>
<dbReference type="InterPro" id="IPR005733">
    <property type="entry name" value="TopoI_bac-type"/>
</dbReference>
<name>A0ABU7LJZ9_9NOCA</name>
<feature type="compositionally biased region" description="Basic and acidic residues" evidence="9">
    <location>
        <begin position="914"/>
        <end position="936"/>
    </location>
</feature>
<dbReference type="PRINTS" id="PR00417">
    <property type="entry name" value="PRTPISMRASEI"/>
</dbReference>
<feature type="site" description="Interaction with DNA" evidence="8">
    <location>
        <position position="169"/>
    </location>
</feature>
<dbReference type="CDD" id="cd00186">
    <property type="entry name" value="TOP1Ac"/>
    <property type="match status" value="1"/>
</dbReference>
<keyword evidence="7 8" id="KW-0413">Isomerase</keyword>
<feature type="site" description="Interaction with DNA" evidence="8">
    <location>
        <position position="165"/>
    </location>
</feature>
<reference evidence="12 13" key="1">
    <citation type="submission" date="2023-07" db="EMBL/GenBank/DDBJ databases">
        <authorList>
            <person name="Girao M."/>
            <person name="Carvalho M.F."/>
        </authorList>
    </citation>
    <scope>NUCLEOTIDE SEQUENCE [LARGE SCALE GENOMIC DNA]</scope>
    <source>
        <strain evidence="12 13">YIM65754</strain>
    </source>
</reference>
<evidence type="ECO:0000256" key="4">
    <source>
        <dbReference type="ARBA" id="ARBA00022842"/>
    </source>
</evidence>
<evidence type="ECO:0000256" key="7">
    <source>
        <dbReference type="ARBA" id="ARBA00023235"/>
    </source>
</evidence>
<evidence type="ECO:0000256" key="6">
    <source>
        <dbReference type="ARBA" id="ARBA00023125"/>
    </source>
</evidence>
<feature type="compositionally biased region" description="Basic residues" evidence="9">
    <location>
        <begin position="937"/>
        <end position="978"/>
    </location>
</feature>
<evidence type="ECO:0000313" key="12">
    <source>
        <dbReference type="EMBL" id="MEE2061242.1"/>
    </source>
</evidence>
<dbReference type="SMART" id="SM00493">
    <property type="entry name" value="TOPRIM"/>
    <property type="match status" value="1"/>
</dbReference>
<feature type="site" description="Interaction with DNA" evidence="8">
    <location>
        <position position="46"/>
    </location>
</feature>
<dbReference type="InterPro" id="IPR003601">
    <property type="entry name" value="Topo_IA_2"/>
</dbReference>
<dbReference type="NCBIfam" id="TIGR01051">
    <property type="entry name" value="topA_bact"/>
    <property type="match status" value="1"/>
</dbReference>
<keyword evidence="13" id="KW-1185">Reference proteome</keyword>
<feature type="domain" description="Topo IA-type catalytic" evidence="11">
    <location>
        <begin position="155"/>
        <end position="607"/>
    </location>
</feature>
<dbReference type="Pfam" id="PF13368">
    <property type="entry name" value="Toprim_C_rpt"/>
    <property type="match status" value="4"/>
</dbReference>
<dbReference type="HAMAP" id="MF_00952">
    <property type="entry name" value="Topoisom_1_prok"/>
    <property type="match status" value="1"/>
</dbReference>
<feature type="region of interest" description="Disordered" evidence="9">
    <location>
        <begin position="732"/>
        <end position="789"/>
    </location>
</feature>
<feature type="region of interest" description="Disordered" evidence="9">
    <location>
        <begin position="826"/>
        <end position="845"/>
    </location>
</feature>
<evidence type="ECO:0000259" key="11">
    <source>
        <dbReference type="PROSITE" id="PS52039"/>
    </source>
</evidence>
<keyword evidence="5 8" id="KW-0799">Topoisomerase</keyword>
<evidence type="ECO:0000256" key="1">
    <source>
        <dbReference type="ARBA" id="ARBA00000213"/>
    </source>
</evidence>
<proteinExistence type="inferred from homology"/>
<comment type="similarity">
    <text evidence="2 8">Belongs to the type IA topoisomerase family.</text>
</comment>
<feature type="compositionally biased region" description="Low complexity" evidence="9">
    <location>
        <begin position="744"/>
        <end position="764"/>
    </location>
</feature>
<comment type="caution">
    <text evidence="12">The sequence shown here is derived from an EMBL/GenBank/DDBJ whole genome shotgun (WGS) entry which is preliminary data.</text>
</comment>
<dbReference type="InterPro" id="IPR023405">
    <property type="entry name" value="Topo_IA_core_domain"/>
</dbReference>
<dbReference type="SUPFAM" id="SSF56712">
    <property type="entry name" value="Prokaryotic type I DNA topoisomerase"/>
    <property type="match status" value="1"/>
</dbReference>
<dbReference type="InterPro" id="IPR034149">
    <property type="entry name" value="TOPRIM_TopoI"/>
</dbReference>
<feature type="active site" description="O-(5'-phospho-DNA)-tyrosine intermediate" evidence="8">
    <location>
        <position position="336"/>
    </location>
</feature>
<dbReference type="PANTHER" id="PTHR42785">
    <property type="entry name" value="DNA TOPOISOMERASE, TYPE IA, CORE"/>
    <property type="match status" value="1"/>
</dbReference>
<dbReference type="InterPro" id="IPR013826">
    <property type="entry name" value="Topo_IA_cen_sub3"/>
</dbReference>
<dbReference type="RefSeq" id="WP_330136415.1">
    <property type="nucleotide sequence ID" value="NZ_JAUTXY010000017.1"/>
</dbReference>
<dbReference type="InterPro" id="IPR000380">
    <property type="entry name" value="Topo_IA"/>
</dbReference>
<dbReference type="Pfam" id="PF01751">
    <property type="entry name" value="Toprim"/>
    <property type="match status" value="1"/>
</dbReference>
<dbReference type="InterPro" id="IPR013825">
    <property type="entry name" value="Topo_IA_cen_sub2"/>
</dbReference>
<dbReference type="GO" id="GO:0003917">
    <property type="term" value="F:DNA topoisomerase type I (single strand cut, ATP-independent) activity"/>
    <property type="evidence" value="ECO:0007669"/>
    <property type="project" value="UniProtKB-EC"/>
</dbReference>
<comment type="catalytic activity">
    <reaction evidence="1 8">
        <text>ATP-independent breakage of single-stranded DNA, followed by passage and rejoining.</text>
        <dbReference type="EC" id="5.6.2.1"/>
    </reaction>
</comment>